<dbReference type="Pfam" id="PF00709">
    <property type="entry name" value="Adenylsucc_synt"/>
    <property type="match status" value="1"/>
</dbReference>
<dbReference type="GO" id="GO:0046040">
    <property type="term" value="P:IMP metabolic process"/>
    <property type="evidence" value="ECO:0007669"/>
    <property type="project" value="TreeGrafter"/>
</dbReference>
<protein>
    <recommendedName>
        <fullName evidence="7">Adenylosuccinate synthetase</fullName>
        <ecNumber evidence="7">6.3.4.4</ecNumber>
    </recommendedName>
</protein>
<dbReference type="GO" id="GO:0044208">
    <property type="term" value="P:'de novo' AMP biosynthetic process"/>
    <property type="evidence" value="ECO:0007669"/>
    <property type="project" value="UniProtKB-UniPathway"/>
</dbReference>
<dbReference type="UniPathway" id="UPA00075">
    <property type="reaction ID" value="UER00335"/>
</dbReference>
<dbReference type="GO" id="GO:0004019">
    <property type="term" value="F:adenylosuccinate synthase activity"/>
    <property type="evidence" value="ECO:0007669"/>
    <property type="project" value="UniProtKB-EC"/>
</dbReference>
<evidence type="ECO:0000256" key="4">
    <source>
        <dbReference type="ARBA" id="ARBA00022755"/>
    </source>
</evidence>
<proteinExistence type="inferred from homology"/>
<dbReference type="Gene3D" id="3.40.440.10">
    <property type="entry name" value="Adenylosuccinate Synthetase, subunit A, domain 1"/>
    <property type="match status" value="1"/>
</dbReference>
<sequence>MSVVVIVGAQWGDEGKGKIVDVLTEKADAVARYQGGHNAGHTVVITNEK</sequence>
<dbReference type="GO" id="GO:0005525">
    <property type="term" value="F:GTP binding"/>
    <property type="evidence" value="ECO:0007669"/>
    <property type="project" value="UniProtKB-KW"/>
</dbReference>
<dbReference type="InterPro" id="IPR027417">
    <property type="entry name" value="P-loop_NTPase"/>
</dbReference>
<evidence type="ECO:0000313" key="9">
    <source>
        <dbReference type="Proteomes" id="UP000580051"/>
    </source>
</evidence>
<organism evidence="8 9">
    <name type="scientific">Candidatus Hakubella thermalkaliphila</name>
    <dbReference type="NCBI Taxonomy" id="2754717"/>
    <lineage>
        <taxon>Bacteria</taxon>
        <taxon>Bacillati</taxon>
        <taxon>Actinomycetota</taxon>
        <taxon>Actinomycetota incertae sedis</taxon>
        <taxon>Candidatus Hakubellales</taxon>
        <taxon>Candidatus Hakubellaceae</taxon>
        <taxon>Candidatus Hakubella</taxon>
    </lineage>
</organism>
<evidence type="ECO:0000256" key="3">
    <source>
        <dbReference type="ARBA" id="ARBA00022741"/>
    </source>
</evidence>
<dbReference type="GO" id="GO:0046872">
    <property type="term" value="F:metal ion binding"/>
    <property type="evidence" value="ECO:0007669"/>
    <property type="project" value="UniProtKB-KW"/>
</dbReference>
<dbReference type="PANTHER" id="PTHR11846">
    <property type="entry name" value="ADENYLOSUCCINATE SYNTHETASE"/>
    <property type="match status" value="1"/>
</dbReference>
<dbReference type="InterPro" id="IPR042109">
    <property type="entry name" value="Adenylosuccinate_synth_dom1"/>
</dbReference>
<evidence type="ECO:0000256" key="6">
    <source>
        <dbReference type="ARBA" id="ARBA00023134"/>
    </source>
</evidence>
<dbReference type="HAMAP" id="MF_00011">
    <property type="entry name" value="Adenylosucc_synth"/>
    <property type="match status" value="1"/>
</dbReference>
<comment type="caution">
    <text evidence="8">The sequence shown here is derived from an EMBL/GenBank/DDBJ whole genome shotgun (WGS) entry which is preliminary data.</text>
</comment>
<reference evidence="8 9" key="1">
    <citation type="journal article" date="2020" name="Front. Microbiol.">
        <title>Single-cell genomics of novel Actinobacteria with the Wood-Ljungdahl pathway discovered in a serpentinizing system.</title>
        <authorList>
            <person name="Merino N."/>
            <person name="Kawai M."/>
            <person name="Boyd E.S."/>
            <person name="Colman D.R."/>
            <person name="McGlynn S.E."/>
            <person name="Nealson K.H."/>
            <person name="Kurokawa K."/>
            <person name="Hongoh Y."/>
        </authorList>
    </citation>
    <scope>NUCLEOTIDE SEQUENCE [LARGE SCALE GENOMIC DNA]</scope>
    <source>
        <strain evidence="8 9">S06</strain>
    </source>
</reference>
<dbReference type="InterPro" id="IPR018220">
    <property type="entry name" value="Adenylosuccin_syn_GTP-bd"/>
</dbReference>
<comment type="function">
    <text evidence="7">Plays an important role in the de novo pathway of purine nucleotide biosynthesis.</text>
</comment>
<dbReference type="Proteomes" id="UP000580051">
    <property type="component" value="Unassembled WGS sequence"/>
</dbReference>
<feature type="non-terminal residue" evidence="8">
    <location>
        <position position="49"/>
    </location>
</feature>
<accession>A0A6V8NT75</accession>
<evidence type="ECO:0000256" key="1">
    <source>
        <dbReference type="ARBA" id="ARBA00022598"/>
    </source>
</evidence>
<evidence type="ECO:0000256" key="2">
    <source>
        <dbReference type="ARBA" id="ARBA00022723"/>
    </source>
</evidence>
<dbReference type="RefSeq" id="WP_176227395.1">
    <property type="nucleotide sequence ID" value="NZ_BLRV01000433.1"/>
</dbReference>
<dbReference type="EMBL" id="BLRV01000433">
    <property type="protein sequence ID" value="GFP22451.1"/>
    <property type="molecule type" value="Genomic_DNA"/>
</dbReference>
<dbReference type="PANTHER" id="PTHR11846:SF0">
    <property type="entry name" value="ADENYLOSUCCINATE SYNTHETASE"/>
    <property type="match status" value="1"/>
</dbReference>
<keyword evidence="5 7" id="KW-0460">Magnesium</keyword>
<comment type="pathway">
    <text evidence="7">Purine metabolism; AMP biosynthesis via de novo pathway; AMP from IMP: step 1/2.</text>
</comment>
<evidence type="ECO:0000256" key="7">
    <source>
        <dbReference type="RuleBase" id="RU000520"/>
    </source>
</evidence>
<dbReference type="PROSITE" id="PS01266">
    <property type="entry name" value="ADENYLOSUCCIN_SYN_1"/>
    <property type="match status" value="1"/>
</dbReference>
<keyword evidence="3 7" id="KW-0547">Nucleotide-binding</keyword>
<keyword evidence="6 7" id="KW-0342">GTP-binding</keyword>
<keyword evidence="4 7" id="KW-0658">Purine biosynthesis</keyword>
<comment type="catalytic activity">
    <reaction evidence="7">
        <text>IMP + L-aspartate + GTP = N(6)-(1,2-dicarboxyethyl)-AMP + GDP + phosphate + 2 H(+)</text>
        <dbReference type="Rhea" id="RHEA:15753"/>
        <dbReference type="ChEBI" id="CHEBI:15378"/>
        <dbReference type="ChEBI" id="CHEBI:29991"/>
        <dbReference type="ChEBI" id="CHEBI:37565"/>
        <dbReference type="ChEBI" id="CHEBI:43474"/>
        <dbReference type="ChEBI" id="CHEBI:57567"/>
        <dbReference type="ChEBI" id="CHEBI:58053"/>
        <dbReference type="ChEBI" id="CHEBI:58189"/>
        <dbReference type="EC" id="6.3.4.4"/>
    </reaction>
</comment>
<dbReference type="InterPro" id="IPR001114">
    <property type="entry name" value="Adenylosuccinate_synthetase"/>
</dbReference>
<name>A0A6V8NT75_9ACTN</name>
<evidence type="ECO:0000256" key="5">
    <source>
        <dbReference type="ARBA" id="ARBA00022842"/>
    </source>
</evidence>
<dbReference type="GO" id="GO:0005737">
    <property type="term" value="C:cytoplasm"/>
    <property type="evidence" value="ECO:0007669"/>
    <property type="project" value="TreeGrafter"/>
</dbReference>
<evidence type="ECO:0000313" key="8">
    <source>
        <dbReference type="EMBL" id="GFP22451.1"/>
    </source>
</evidence>
<gene>
    <name evidence="8" type="ORF">HKBW3S06_01679</name>
</gene>
<dbReference type="SUPFAM" id="SSF52540">
    <property type="entry name" value="P-loop containing nucleoside triphosphate hydrolases"/>
    <property type="match status" value="1"/>
</dbReference>
<keyword evidence="1 7" id="KW-0436">Ligase</keyword>
<dbReference type="EC" id="6.3.4.4" evidence="7"/>
<dbReference type="AlphaFoldDB" id="A0A6V8NT75"/>
<comment type="similarity">
    <text evidence="7">Belongs to the adenylosuccinate synthetase family.</text>
</comment>
<keyword evidence="2 7" id="KW-0479">Metal-binding</keyword>